<dbReference type="AlphaFoldDB" id="A0A1G9LS51"/>
<protein>
    <recommendedName>
        <fullName evidence="4">Peptidase family M50</fullName>
    </recommendedName>
</protein>
<dbReference type="Proteomes" id="UP000182347">
    <property type="component" value="Unassembled WGS sequence"/>
</dbReference>
<feature type="transmembrane region" description="Helical" evidence="1">
    <location>
        <begin position="93"/>
        <end position="114"/>
    </location>
</feature>
<gene>
    <name evidence="2" type="ORF">SAMN05216244_0266</name>
</gene>
<keyword evidence="3" id="KW-1185">Reference proteome</keyword>
<feature type="transmembrane region" description="Helical" evidence="1">
    <location>
        <begin position="120"/>
        <end position="139"/>
    </location>
</feature>
<keyword evidence="1" id="KW-0472">Membrane</keyword>
<organism evidence="2 3">
    <name type="scientific">Sediminibacillus halophilus</name>
    <dbReference type="NCBI Taxonomy" id="482461"/>
    <lineage>
        <taxon>Bacteria</taxon>
        <taxon>Bacillati</taxon>
        <taxon>Bacillota</taxon>
        <taxon>Bacilli</taxon>
        <taxon>Bacillales</taxon>
        <taxon>Bacillaceae</taxon>
        <taxon>Sediminibacillus</taxon>
    </lineage>
</organism>
<evidence type="ECO:0000313" key="2">
    <source>
        <dbReference type="EMBL" id="SDL64723.1"/>
    </source>
</evidence>
<sequence>MEGSGRRTMHWLLVLIYLVLVAAPAGVLIHESGHVIGSWFCRAEHMNLSLGTGKRMKAVRIGRKLTIHFHLLLTAGGNASSVRTHPYSNMEKVVISMGGPACSLAAGWVLMQFVSEGNTWIRLFALYNIWIAMINFIPFKWRGKKSDGYFVFRAIYGDGQSG</sequence>
<reference evidence="3" key="1">
    <citation type="submission" date="2016-10" db="EMBL/GenBank/DDBJ databases">
        <authorList>
            <person name="Varghese N."/>
            <person name="Submissions S."/>
        </authorList>
    </citation>
    <scope>NUCLEOTIDE SEQUENCE [LARGE SCALE GENOMIC DNA]</scope>
    <source>
        <strain evidence="3">CGMCC 1.6199</strain>
    </source>
</reference>
<evidence type="ECO:0008006" key="4">
    <source>
        <dbReference type="Google" id="ProtNLM"/>
    </source>
</evidence>
<keyword evidence="1" id="KW-0812">Transmembrane</keyword>
<accession>A0A1G9LS51</accession>
<feature type="transmembrane region" description="Helical" evidence="1">
    <location>
        <begin position="12"/>
        <end position="29"/>
    </location>
</feature>
<evidence type="ECO:0000313" key="3">
    <source>
        <dbReference type="Proteomes" id="UP000182347"/>
    </source>
</evidence>
<dbReference type="EMBL" id="FNHF01000001">
    <property type="protein sequence ID" value="SDL64723.1"/>
    <property type="molecule type" value="Genomic_DNA"/>
</dbReference>
<evidence type="ECO:0000256" key="1">
    <source>
        <dbReference type="SAM" id="Phobius"/>
    </source>
</evidence>
<dbReference type="STRING" id="482461.SAMN05216244_0266"/>
<name>A0A1G9LS51_9BACI</name>
<keyword evidence="1" id="KW-1133">Transmembrane helix</keyword>
<proteinExistence type="predicted"/>